<evidence type="ECO:0008006" key="13">
    <source>
        <dbReference type="Google" id="ProtNLM"/>
    </source>
</evidence>
<feature type="transmembrane region" description="Helical" evidence="10">
    <location>
        <begin position="819"/>
        <end position="842"/>
    </location>
</feature>
<feature type="transmembrane region" description="Helical" evidence="10">
    <location>
        <begin position="387"/>
        <end position="409"/>
    </location>
</feature>
<keyword evidence="9" id="KW-0807">Transducer</keyword>
<feature type="transmembrane region" description="Helical" evidence="10">
    <location>
        <begin position="183"/>
        <end position="207"/>
    </location>
</feature>
<feature type="transmembrane region" description="Helical" evidence="10">
    <location>
        <begin position="1408"/>
        <end position="1437"/>
    </location>
</feature>
<feature type="transmembrane region" description="Helical" evidence="10">
    <location>
        <begin position="1220"/>
        <end position="1246"/>
    </location>
</feature>
<sequence>MHLFVHDEFDCRPMEDQLSSQSMNLFYFRSTRIYMSILGIWPYQFWSSRIVLRCFWIFQHMSIMIPEAIKLYENRSNIDLVIEGTAPFTYNTTMLIKFFNGIFNLEKTKSVLEKVKNDWNTLLDDGETEILSYNCSYAMFITAQIFHVFCYFFLGQNVLNYSENLRDKAYNFNWYAASTKTKYLIQFIIMKSLKPCLISVSIFPLTLENFTTERNMKFYLVYTRLSMLCLGIWPYQSWSSMLTLRSLWGIKIYKNRKNLNSIIDGLPPFIYNVVIAIKFINGIINQHKVRTCNDDMQTWLLIKSILEKIKNDWNQLSDKKEIEMLRDYSDTGKAFNTVYLSLVTVILLSYMLIPMLPAALDLVNPLNESRHKSPLYLVELYIDQDKYFYSVLTHAYITSLAGILPLFAIDSLFSSCAHHACGMIEILGGRLDNIINEEASIKEIDNNEEEKNAIACVIEHRGVIKLSVAERKILREHQFVVQYVLFFCAELCDRDDERYWICGILFSEKFIDNAIQSAVIKMGEEFKDSIRFAMFTFAQIFHMFCYYFLGEIVLHHEEKLKDYASNLNWYKASPKTKYIIKFMIMRALKPTTMRAIIFPLTLENFTTIIKLYEVRRLTDLVMECIPPIFYNFGISAIFINSLYHKRKIKNVIQKVHKNWTRLSDKSEIEILTQYSDTGLIMDRFYVGILYSVLLFFALLSLTPIMLDYVHPLNVSRQRTPIYRVEFFVDEEKYYWTILLHAGVVSILGMIPLTTMDIFVANSVQHTCGMMKILIKRLENTMKAISTTKKDIYDDIRECIILHAEILDFFNDINNIIGTVFGLLLIILISLTSLTGIVVLIKWGEWHQVIRFGIFTMAELFHALCFSYHSQDLINHNNRLYISIMNSGWYESSMETKVLVQMMLLRCNKPFLINCIIFPMSMENFTLLIKTMFSYFTVIKSCRVFMVSSGVWPYQPQNVARILRLLWITQHISIMTPERCNRRLINCHNLLLYVMKARVIDIWLLKFKCYVSIFLQIIKLIEVRGIADLLLECIPFIWNYNSSSTKGKSLIKELIEKIQKNWITISKKSEVEILTRYSNMGIRIGWLYIGALYFTLFIFCLFPLSPIVMDYVNPLNVSRQRLPLYRVQFFVDDKKYYWTILMHAYTTTMIGIIPLVTVDLFLANCTQHVCGMMLILGKRLEKTMETTKLVVNKLDDNIYKDIRKCTILHTEILDFIEDINYIFGTAFGILLAILMFLTSFTGIVVLIKWGDWNEVIRFGMFTMAELFHAFCYSYHSQDVIDHNNQLHKSIMNSGWYKSSMRTRVLVQMMFLRSNKPCIINCIIFPLSMENFTTSIKLYEIKNDTDLVIEAVASFFYNISITIKFINQVINEHKVKIILEKIQDDWKSLEDDSEIKILSHYARLGKLFNFMYIGAVYSALISYMVLPLTPIILDLIIPLNESRPKQPLIMAEFFIDQDKYFYPLMIHAYLSVLYGIIPLLGTDTLYMNCVHHSCGMLKILGNRIRNILNSSSRELSTKIKYEKMIKCIIQHQNIIELCNNINETYSTSFLIVLFFSITLMSFSGVATVIKLGDNFNDVIRFGFFSVAQIFHLLCYNYMGQNVLNYGEELRVQIYNTNWYEASLKTQRLVKFMMAKNMHPIILRANIIPLCLPNFTRVIKTSMSYFTVLQSTR</sequence>
<feature type="transmembrane region" description="Helical" evidence="10">
    <location>
        <begin position="625"/>
        <end position="643"/>
    </location>
</feature>
<keyword evidence="2" id="KW-1003">Cell membrane</keyword>
<comment type="subcellular location">
    <subcellularLocation>
        <location evidence="1">Cell membrane</location>
        <topology evidence="1">Multi-pass membrane protein</topology>
    </subcellularLocation>
</comment>
<dbReference type="Pfam" id="PF02949">
    <property type="entry name" value="7tm_6"/>
    <property type="match status" value="6"/>
</dbReference>
<evidence type="ECO:0000256" key="6">
    <source>
        <dbReference type="ARBA" id="ARBA00022989"/>
    </source>
</evidence>
<dbReference type="Proteomes" id="UP000215335">
    <property type="component" value="Unassembled WGS sequence"/>
</dbReference>
<feature type="transmembrane region" description="Helical" evidence="10">
    <location>
        <begin position="733"/>
        <end position="752"/>
    </location>
</feature>
<feature type="transmembrane region" description="Helical" evidence="10">
    <location>
        <begin position="137"/>
        <end position="154"/>
    </location>
</feature>
<evidence type="ECO:0000256" key="3">
    <source>
        <dbReference type="ARBA" id="ARBA00022606"/>
    </source>
</evidence>
<dbReference type="EMBL" id="NNAY01000347">
    <property type="protein sequence ID" value="OXU29017.1"/>
    <property type="molecule type" value="Genomic_DNA"/>
</dbReference>
<dbReference type="STRING" id="543379.A0A232FFC6"/>
<evidence type="ECO:0000256" key="5">
    <source>
        <dbReference type="ARBA" id="ARBA00022725"/>
    </source>
</evidence>
<keyword evidence="12" id="KW-1185">Reference proteome</keyword>
<organism evidence="11 12">
    <name type="scientific">Trichomalopsis sarcophagae</name>
    <dbReference type="NCBI Taxonomy" id="543379"/>
    <lineage>
        <taxon>Eukaryota</taxon>
        <taxon>Metazoa</taxon>
        <taxon>Ecdysozoa</taxon>
        <taxon>Arthropoda</taxon>
        <taxon>Hexapoda</taxon>
        <taxon>Insecta</taxon>
        <taxon>Pterygota</taxon>
        <taxon>Neoptera</taxon>
        <taxon>Endopterygota</taxon>
        <taxon>Hymenoptera</taxon>
        <taxon>Apocrita</taxon>
        <taxon>Proctotrupomorpha</taxon>
        <taxon>Chalcidoidea</taxon>
        <taxon>Pteromalidae</taxon>
        <taxon>Pteromalinae</taxon>
        <taxon>Trichomalopsis</taxon>
    </lineage>
</organism>
<keyword evidence="8" id="KW-0675">Receptor</keyword>
<dbReference type="PANTHER" id="PTHR21137:SF35">
    <property type="entry name" value="ODORANT RECEPTOR 19A-RELATED"/>
    <property type="match status" value="1"/>
</dbReference>
<dbReference type="GO" id="GO:0004984">
    <property type="term" value="F:olfactory receptor activity"/>
    <property type="evidence" value="ECO:0007669"/>
    <property type="project" value="InterPro"/>
</dbReference>
<keyword evidence="3" id="KW-0716">Sensory transduction</keyword>
<evidence type="ECO:0000256" key="1">
    <source>
        <dbReference type="ARBA" id="ARBA00004651"/>
    </source>
</evidence>
<dbReference type="GO" id="GO:0007165">
    <property type="term" value="P:signal transduction"/>
    <property type="evidence" value="ECO:0007669"/>
    <property type="project" value="UniProtKB-KW"/>
</dbReference>
<evidence type="ECO:0000256" key="10">
    <source>
        <dbReference type="SAM" id="Phobius"/>
    </source>
</evidence>
<feature type="transmembrane region" description="Helical" evidence="10">
    <location>
        <begin position="219"/>
        <end position="238"/>
    </location>
</feature>
<dbReference type="OrthoDB" id="7700178at2759"/>
<feature type="transmembrane region" description="Helical" evidence="10">
    <location>
        <begin position="33"/>
        <end position="52"/>
    </location>
</feature>
<feature type="transmembrane region" description="Helical" evidence="10">
    <location>
        <begin position="258"/>
        <end position="280"/>
    </location>
</feature>
<evidence type="ECO:0000256" key="4">
    <source>
        <dbReference type="ARBA" id="ARBA00022692"/>
    </source>
</evidence>
<comment type="caution">
    <text evidence="11">The sequence shown here is derived from an EMBL/GenBank/DDBJ whole genome shotgun (WGS) entry which is preliminary data.</text>
</comment>
<keyword evidence="7 10" id="KW-0472">Membrane</keyword>
<proteinExistence type="predicted"/>
<name>A0A232FFC6_9HYME</name>
<feature type="transmembrane region" description="Helical" evidence="10">
    <location>
        <begin position="1579"/>
        <end position="1596"/>
    </location>
</feature>
<dbReference type="InterPro" id="IPR004117">
    <property type="entry name" value="7tm6_olfct_rcpt"/>
</dbReference>
<dbReference type="GO" id="GO:0005886">
    <property type="term" value="C:plasma membrane"/>
    <property type="evidence" value="ECO:0007669"/>
    <property type="project" value="UniProtKB-SubCell"/>
</dbReference>
<evidence type="ECO:0000313" key="12">
    <source>
        <dbReference type="Proteomes" id="UP000215335"/>
    </source>
</evidence>
<dbReference type="GO" id="GO:0005549">
    <property type="term" value="F:odorant binding"/>
    <property type="evidence" value="ECO:0007669"/>
    <property type="project" value="InterPro"/>
</dbReference>
<evidence type="ECO:0000256" key="2">
    <source>
        <dbReference type="ARBA" id="ARBA00022475"/>
    </source>
</evidence>
<keyword evidence="4 10" id="KW-0812">Transmembrane</keyword>
<evidence type="ECO:0000313" key="11">
    <source>
        <dbReference type="EMBL" id="OXU29017.1"/>
    </source>
</evidence>
<gene>
    <name evidence="11" type="ORF">TSAR_005145</name>
</gene>
<evidence type="ECO:0000256" key="9">
    <source>
        <dbReference type="ARBA" id="ARBA00023224"/>
    </source>
</evidence>
<reference evidence="11 12" key="1">
    <citation type="journal article" date="2017" name="Curr. Biol.">
        <title>The Evolution of Venom by Co-option of Single-Copy Genes.</title>
        <authorList>
            <person name="Martinson E.O."/>
            <person name="Mrinalini"/>
            <person name="Kelkar Y.D."/>
            <person name="Chang C.H."/>
            <person name="Werren J.H."/>
        </authorList>
    </citation>
    <scope>NUCLEOTIDE SEQUENCE [LARGE SCALE GENOMIC DNA]</scope>
    <source>
        <strain evidence="11 12">Alberta</strain>
        <tissue evidence="11">Whole body</tissue>
    </source>
</reference>
<feature type="transmembrane region" description="Helical" evidence="10">
    <location>
        <begin position="848"/>
        <end position="868"/>
    </location>
</feature>
<feature type="transmembrane region" description="Helical" evidence="10">
    <location>
        <begin position="1135"/>
        <end position="1162"/>
    </location>
</feature>
<accession>A0A232FFC6</accession>
<feature type="transmembrane region" description="Helical" evidence="10">
    <location>
        <begin position="1458"/>
        <end position="1475"/>
    </location>
</feature>
<keyword evidence="5" id="KW-0552">Olfaction</keyword>
<feature type="transmembrane region" description="Helical" evidence="10">
    <location>
        <begin position="684"/>
        <end position="706"/>
    </location>
</feature>
<feature type="transmembrane region" description="Helical" evidence="10">
    <location>
        <begin position="530"/>
        <end position="549"/>
    </location>
</feature>
<feature type="transmembrane region" description="Helical" evidence="10">
    <location>
        <begin position="1085"/>
        <end position="1108"/>
    </location>
</feature>
<keyword evidence="6 10" id="KW-1133">Transmembrane helix</keyword>
<feature type="transmembrane region" description="Helical" evidence="10">
    <location>
        <begin position="1547"/>
        <end position="1567"/>
    </location>
</feature>
<evidence type="ECO:0000256" key="7">
    <source>
        <dbReference type="ARBA" id="ARBA00023136"/>
    </source>
</evidence>
<protein>
    <recommendedName>
        <fullName evidence="13">Odorant receptor</fullName>
    </recommendedName>
</protein>
<dbReference type="PANTHER" id="PTHR21137">
    <property type="entry name" value="ODORANT RECEPTOR"/>
    <property type="match status" value="1"/>
</dbReference>
<evidence type="ECO:0000256" key="8">
    <source>
        <dbReference type="ARBA" id="ARBA00023170"/>
    </source>
</evidence>
<feature type="transmembrane region" description="Helical" evidence="10">
    <location>
        <begin position="334"/>
        <end position="353"/>
    </location>
</feature>